<dbReference type="Proteomes" id="UP000738349">
    <property type="component" value="Unassembled WGS sequence"/>
</dbReference>
<keyword evidence="3" id="KW-1185">Reference proteome</keyword>
<evidence type="ECO:0000313" key="2">
    <source>
        <dbReference type="EMBL" id="KAH7132920.1"/>
    </source>
</evidence>
<evidence type="ECO:0000256" key="1">
    <source>
        <dbReference type="SAM" id="SignalP"/>
    </source>
</evidence>
<accession>A0A9P9IVV6</accession>
<proteinExistence type="predicted"/>
<dbReference type="EMBL" id="JAGMUV010000016">
    <property type="protein sequence ID" value="KAH7132920.1"/>
    <property type="molecule type" value="Genomic_DNA"/>
</dbReference>
<evidence type="ECO:0000313" key="3">
    <source>
        <dbReference type="Proteomes" id="UP000738349"/>
    </source>
</evidence>
<feature type="chain" id="PRO_5040382420" evidence="1">
    <location>
        <begin position="19"/>
        <end position="89"/>
    </location>
</feature>
<name>A0A9P9IVV6_9HYPO</name>
<gene>
    <name evidence="2" type="ORF">EDB81DRAFT_806911</name>
</gene>
<organism evidence="2 3">
    <name type="scientific">Dactylonectria macrodidyma</name>
    <dbReference type="NCBI Taxonomy" id="307937"/>
    <lineage>
        <taxon>Eukaryota</taxon>
        <taxon>Fungi</taxon>
        <taxon>Dikarya</taxon>
        <taxon>Ascomycota</taxon>
        <taxon>Pezizomycotina</taxon>
        <taxon>Sordariomycetes</taxon>
        <taxon>Hypocreomycetidae</taxon>
        <taxon>Hypocreales</taxon>
        <taxon>Nectriaceae</taxon>
        <taxon>Dactylonectria</taxon>
    </lineage>
</organism>
<feature type="non-terminal residue" evidence="2">
    <location>
        <position position="89"/>
    </location>
</feature>
<reference evidence="2" key="1">
    <citation type="journal article" date="2021" name="Nat. Commun.">
        <title>Genetic determinants of endophytism in the Arabidopsis root mycobiome.</title>
        <authorList>
            <person name="Mesny F."/>
            <person name="Miyauchi S."/>
            <person name="Thiergart T."/>
            <person name="Pickel B."/>
            <person name="Atanasova L."/>
            <person name="Karlsson M."/>
            <person name="Huettel B."/>
            <person name="Barry K.W."/>
            <person name="Haridas S."/>
            <person name="Chen C."/>
            <person name="Bauer D."/>
            <person name="Andreopoulos W."/>
            <person name="Pangilinan J."/>
            <person name="LaButti K."/>
            <person name="Riley R."/>
            <person name="Lipzen A."/>
            <person name="Clum A."/>
            <person name="Drula E."/>
            <person name="Henrissat B."/>
            <person name="Kohler A."/>
            <person name="Grigoriev I.V."/>
            <person name="Martin F.M."/>
            <person name="Hacquard S."/>
        </authorList>
    </citation>
    <scope>NUCLEOTIDE SEQUENCE</scope>
    <source>
        <strain evidence="2">MPI-CAGE-AT-0147</strain>
    </source>
</reference>
<sequence length="89" mass="9877">MLFAFTCLVLGKVRLVATWLTVKRGGHLSDKPLRQKRSAVTDVTASLINWVYVLQSNNILTVFETTSDSTIASTVMFLSTYACKTVFSL</sequence>
<protein>
    <submittedName>
        <fullName evidence="2">Uncharacterized protein</fullName>
    </submittedName>
</protein>
<feature type="signal peptide" evidence="1">
    <location>
        <begin position="1"/>
        <end position="18"/>
    </location>
</feature>
<comment type="caution">
    <text evidence="2">The sequence shown here is derived from an EMBL/GenBank/DDBJ whole genome shotgun (WGS) entry which is preliminary data.</text>
</comment>
<dbReference type="AlphaFoldDB" id="A0A9P9IVV6"/>
<keyword evidence="1" id="KW-0732">Signal</keyword>